<organism evidence="10 11">
    <name type="scientific">Thelohanellus kitauei</name>
    <name type="common">Myxosporean</name>
    <dbReference type="NCBI Taxonomy" id="669202"/>
    <lineage>
        <taxon>Eukaryota</taxon>
        <taxon>Metazoa</taxon>
        <taxon>Cnidaria</taxon>
        <taxon>Myxozoa</taxon>
        <taxon>Myxosporea</taxon>
        <taxon>Bivalvulida</taxon>
        <taxon>Platysporina</taxon>
        <taxon>Myxobolidae</taxon>
        <taxon>Thelohanellus</taxon>
    </lineage>
</organism>
<dbReference type="Proteomes" id="UP000031668">
    <property type="component" value="Unassembled WGS sequence"/>
</dbReference>
<evidence type="ECO:0000256" key="4">
    <source>
        <dbReference type="ARBA" id="ARBA00022723"/>
    </source>
</evidence>
<evidence type="ECO:0000256" key="9">
    <source>
        <dbReference type="PIRSR" id="PIRSR600760-2"/>
    </source>
</evidence>
<dbReference type="PROSITE" id="PS00629">
    <property type="entry name" value="IMP_1"/>
    <property type="match status" value="1"/>
</dbReference>
<dbReference type="GO" id="GO:0005737">
    <property type="term" value="C:cytoplasm"/>
    <property type="evidence" value="ECO:0007669"/>
    <property type="project" value="UniProtKB-ARBA"/>
</dbReference>
<evidence type="ECO:0000256" key="1">
    <source>
        <dbReference type="ARBA" id="ARBA00001946"/>
    </source>
</evidence>
<feature type="binding site" evidence="9">
    <location>
        <position position="125"/>
    </location>
    <ligand>
        <name>Mg(2+)</name>
        <dbReference type="ChEBI" id="CHEBI:18420"/>
        <label>1</label>
        <note>catalytic</note>
    </ligand>
</feature>
<feature type="binding site" evidence="9">
    <location>
        <position position="262"/>
    </location>
    <ligand>
        <name>Mg(2+)</name>
        <dbReference type="ChEBI" id="CHEBI:18420"/>
        <label>1</label>
        <note>catalytic</note>
    </ligand>
</feature>
<dbReference type="InterPro" id="IPR050725">
    <property type="entry name" value="CysQ/Inositol_MonoPase"/>
</dbReference>
<keyword evidence="5" id="KW-0378">Hydrolase</keyword>
<comment type="catalytic activity">
    <reaction evidence="7">
        <text>1D-myo-inositol 1,3,4-trisphosphate + H2O = 1D-myo-inositol 3,4-bisphosphate + phosphate</text>
        <dbReference type="Rhea" id="RHEA:70319"/>
        <dbReference type="ChEBI" id="CHEBI:15377"/>
        <dbReference type="ChEBI" id="CHEBI:43474"/>
        <dbReference type="ChEBI" id="CHEBI:58414"/>
        <dbReference type="ChEBI" id="CHEBI:83241"/>
    </reaction>
    <physiologicalReaction direction="left-to-right" evidence="7">
        <dbReference type="Rhea" id="RHEA:70320"/>
    </physiologicalReaction>
</comment>
<keyword evidence="11" id="KW-1185">Reference proteome</keyword>
<dbReference type="Gene3D" id="3.40.190.80">
    <property type="match status" value="1"/>
</dbReference>
<evidence type="ECO:0000313" key="10">
    <source>
        <dbReference type="EMBL" id="KII67430.1"/>
    </source>
</evidence>
<dbReference type="PANTHER" id="PTHR43028:SF5">
    <property type="entry name" value="3'(2'),5'-BISPHOSPHATE NUCLEOTIDASE 1"/>
    <property type="match status" value="1"/>
</dbReference>
<reference evidence="10 11" key="1">
    <citation type="journal article" date="2014" name="Genome Biol. Evol.">
        <title>The genome of the myxosporean Thelohanellus kitauei shows adaptations to nutrient acquisition within its fish host.</title>
        <authorList>
            <person name="Yang Y."/>
            <person name="Xiong J."/>
            <person name="Zhou Z."/>
            <person name="Huo F."/>
            <person name="Miao W."/>
            <person name="Ran C."/>
            <person name="Liu Y."/>
            <person name="Zhang J."/>
            <person name="Feng J."/>
            <person name="Wang M."/>
            <person name="Wang M."/>
            <person name="Wang L."/>
            <person name="Yao B."/>
        </authorList>
    </citation>
    <scope>NUCLEOTIDE SEQUENCE [LARGE SCALE GENOMIC DNA]</scope>
    <source>
        <strain evidence="10">Wuqing</strain>
    </source>
</reference>
<evidence type="ECO:0000256" key="7">
    <source>
        <dbReference type="ARBA" id="ARBA00044465"/>
    </source>
</evidence>
<evidence type="ECO:0000313" key="11">
    <source>
        <dbReference type="Proteomes" id="UP000031668"/>
    </source>
</evidence>
<protein>
    <submittedName>
        <fullName evidence="10">3'(2'),5'-bisphosphate nucleotidase 1</fullName>
    </submittedName>
</protein>
<dbReference type="SUPFAM" id="SSF56655">
    <property type="entry name" value="Carbohydrate phosphatase"/>
    <property type="match status" value="1"/>
</dbReference>
<evidence type="ECO:0000256" key="5">
    <source>
        <dbReference type="ARBA" id="ARBA00022801"/>
    </source>
</evidence>
<feature type="binding site" evidence="9">
    <location>
        <position position="123"/>
    </location>
    <ligand>
        <name>Mg(2+)</name>
        <dbReference type="ChEBI" id="CHEBI:18420"/>
        <label>1</label>
        <note>catalytic</note>
    </ligand>
</feature>
<evidence type="ECO:0000256" key="3">
    <source>
        <dbReference type="ARBA" id="ARBA00022671"/>
    </source>
</evidence>
<dbReference type="GO" id="GO:0046872">
    <property type="term" value="F:metal ion binding"/>
    <property type="evidence" value="ECO:0007669"/>
    <property type="project" value="UniProtKB-KW"/>
</dbReference>
<comment type="cofactor">
    <cofactor evidence="1 9">
        <name>Mg(2+)</name>
        <dbReference type="ChEBI" id="CHEBI:18420"/>
    </cofactor>
</comment>
<dbReference type="InterPro" id="IPR020583">
    <property type="entry name" value="Inositol_monoP_metal-BS"/>
</dbReference>
<feature type="binding site" evidence="9">
    <location>
        <position position="126"/>
    </location>
    <ligand>
        <name>Mg(2+)</name>
        <dbReference type="ChEBI" id="CHEBI:18420"/>
        <label>1</label>
        <note>catalytic</note>
    </ligand>
</feature>
<dbReference type="OrthoDB" id="411145at2759"/>
<dbReference type="Gene3D" id="3.30.540.10">
    <property type="entry name" value="Fructose-1,6-Bisphosphatase, subunit A, domain 1"/>
    <property type="match status" value="1"/>
</dbReference>
<comment type="caution">
    <text evidence="10">The sequence shown here is derived from an EMBL/GenBank/DDBJ whole genome shotgun (WGS) entry which is preliminary data.</text>
</comment>
<dbReference type="EMBL" id="JWZT01003185">
    <property type="protein sequence ID" value="KII67430.1"/>
    <property type="molecule type" value="Genomic_DNA"/>
</dbReference>
<dbReference type="PANTHER" id="PTHR43028">
    <property type="entry name" value="3'(2'),5'-BISPHOSPHATE NUCLEOTIDASE 1"/>
    <property type="match status" value="1"/>
</dbReference>
<keyword evidence="3" id="KW-0452">Lithium</keyword>
<dbReference type="Pfam" id="PF00459">
    <property type="entry name" value="Inositol_P"/>
    <property type="match status" value="1"/>
</dbReference>
<feature type="binding site" evidence="9">
    <location>
        <position position="79"/>
    </location>
    <ligand>
        <name>Mg(2+)</name>
        <dbReference type="ChEBI" id="CHEBI:18420"/>
        <label>1</label>
        <note>catalytic</note>
    </ligand>
</feature>
<evidence type="ECO:0000256" key="2">
    <source>
        <dbReference type="ARBA" id="ARBA00009759"/>
    </source>
</evidence>
<comment type="similarity">
    <text evidence="2">Belongs to the inositol monophosphatase superfamily.</text>
</comment>
<keyword evidence="4 9" id="KW-0479">Metal-binding</keyword>
<dbReference type="AlphaFoldDB" id="A0A0C2MT88"/>
<dbReference type="FunFam" id="3.30.540.10:FF:000012">
    <property type="entry name" value="Blast:Putative inositol monophosphatase 3"/>
    <property type="match status" value="1"/>
</dbReference>
<comment type="catalytic activity">
    <reaction evidence="8">
        <text>1D-myo-inositol 1,4-bisphosphate + H2O = 1D-myo-inositol 4-phosphate + phosphate</text>
        <dbReference type="Rhea" id="RHEA:15553"/>
        <dbReference type="ChEBI" id="CHEBI:15377"/>
        <dbReference type="ChEBI" id="CHEBI:43474"/>
        <dbReference type="ChEBI" id="CHEBI:58282"/>
        <dbReference type="ChEBI" id="CHEBI:58469"/>
        <dbReference type="EC" id="3.1.3.57"/>
    </reaction>
    <physiologicalReaction direction="left-to-right" evidence="8">
        <dbReference type="Rhea" id="RHEA:15554"/>
    </physiologicalReaction>
</comment>
<dbReference type="GO" id="GO:0004441">
    <property type="term" value="F:inositol-1,4-bisphosphate 1-phosphatase activity"/>
    <property type="evidence" value="ECO:0007669"/>
    <property type="project" value="UniProtKB-EC"/>
</dbReference>
<dbReference type="InterPro" id="IPR000760">
    <property type="entry name" value="Inositol_monophosphatase-like"/>
</dbReference>
<proteinExistence type="inferred from homology"/>
<name>A0A0C2MT88_THEKT</name>
<dbReference type="OMA" id="QTEADRC"/>
<keyword evidence="6 9" id="KW-0460">Magnesium</keyword>
<gene>
    <name evidence="10" type="ORF">RF11_07815</name>
</gene>
<accession>A0A0C2MT88</accession>
<evidence type="ECO:0000256" key="6">
    <source>
        <dbReference type="ARBA" id="ARBA00022842"/>
    </source>
</evidence>
<evidence type="ECO:0000256" key="8">
    <source>
        <dbReference type="ARBA" id="ARBA00044478"/>
    </source>
</evidence>
<sequence>MSAEFVRAPFLTRLVSLCVSSSETAGKLISQIASSGNLKLINKSLTGRFDPQTEADRLSQTCIRKTLLSSFPDLNIICEEENIEDELDDGIIESIQPDSVVLHSECPKEFMNLSEKDVVVWVDPLDGTMGFVKSNFHQVVVSIGIATQGKAIAGILHQPMCCDRGAGEPKSAYDYSKSYPRTVWGIVGSDIHGLIPRERFRLANSVLLLSESHHNVRDQNIAKKLALCTIIQCSGAAYKGLCILEDEADVMVYSSPGTKKWDTCAIDALFKIKGGIVSDLHGHNLDYNSTATFANTGGIFLTLKHHEAYINKIKEIL</sequence>